<evidence type="ECO:0000313" key="2">
    <source>
        <dbReference type="Proteomes" id="UP000314294"/>
    </source>
</evidence>
<dbReference type="Proteomes" id="UP000314294">
    <property type="component" value="Unassembled WGS sequence"/>
</dbReference>
<protein>
    <submittedName>
        <fullName evidence="1">Uncharacterized protein</fullName>
    </submittedName>
</protein>
<name>A0A4Z2I7M2_9TELE</name>
<dbReference type="AlphaFoldDB" id="A0A4Z2I7M2"/>
<reference evidence="1 2" key="1">
    <citation type="submission" date="2019-03" db="EMBL/GenBank/DDBJ databases">
        <title>First draft genome of Liparis tanakae, snailfish: a comprehensive survey of snailfish specific genes.</title>
        <authorList>
            <person name="Kim W."/>
            <person name="Song I."/>
            <person name="Jeong J.-H."/>
            <person name="Kim D."/>
            <person name="Kim S."/>
            <person name="Ryu S."/>
            <person name="Song J.Y."/>
            <person name="Lee S.K."/>
        </authorList>
    </citation>
    <scope>NUCLEOTIDE SEQUENCE [LARGE SCALE GENOMIC DNA]</scope>
    <source>
        <tissue evidence="1">Muscle</tissue>
    </source>
</reference>
<sequence>MLHTAHAPPRLNGQDEDFKVRRLRVAFWLPGVAEIQADFRVGPHALTLTERLMLLTVDGTDQDLTRQQLDGERQTGRDTQLEGSRIITDGLTRSCKDRSFLQANDVLHSVLMLRI</sequence>
<proteinExistence type="predicted"/>
<organism evidence="1 2">
    <name type="scientific">Liparis tanakae</name>
    <name type="common">Tanaka's snailfish</name>
    <dbReference type="NCBI Taxonomy" id="230148"/>
    <lineage>
        <taxon>Eukaryota</taxon>
        <taxon>Metazoa</taxon>
        <taxon>Chordata</taxon>
        <taxon>Craniata</taxon>
        <taxon>Vertebrata</taxon>
        <taxon>Euteleostomi</taxon>
        <taxon>Actinopterygii</taxon>
        <taxon>Neopterygii</taxon>
        <taxon>Teleostei</taxon>
        <taxon>Neoteleostei</taxon>
        <taxon>Acanthomorphata</taxon>
        <taxon>Eupercaria</taxon>
        <taxon>Perciformes</taxon>
        <taxon>Cottioidei</taxon>
        <taxon>Cottales</taxon>
        <taxon>Liparidae</taxon>
        <taxon>Liparis</taxon>
    </lineage>
</organism>
<accession>A0A4Z2I7M2</accession>
<comment type="caution">
    <text evidence="1">The sequence shown here is derived from an EMBL/GenBank/DDBJ whole genome shotgun (WGS) entry which is preliminary data.</text>
</comment>
<dbReference type="EMBL" id="SRLO01000118">
    <property type="protein sequence ID" value="TNN74047.1"/>
    <property type="molecule type" value="Genomic_DNA"/>
</dbReference>
<evidence type="ECO:0000313" key="1">
    <source>
        <dbReference type="EMBL" id="TNN74047.1"/>
    </source>
</evidence>
<gene>
    <name evidence="1" type="ORF">EYF80_015688</name>
</gene>
<keyword evidence="2" id="KW-1185">Reference proteome</keyword>